<dbReference type="SUPFAM" id="SSF46565">
    <property type="entry name" value="Chaperone J-domain"/>
    <property type="match status" value="1"/>
</dbReference>
<evidence type="ECO:0000259" key="3">
    <source>
        <dbReference type="PROSITE" id="PS50076"/>
    </source>
</evidence>
<keyword evidence="5" id="KW-1185">Reference proteome</keyword>
<reference evidence="4" key="2">
    <citation type="journal article" date="2021" name="Syst. Appl. Microbiol.">
        <title>Roseomonas hellenica sp. nov., isolated from roots of wild-growing Alkanna tinctoria.</title>
        <authorList>
            <person name="Rat A."/>
            <person name="Naranjo H.D."/>
            <person name="Lebbe L."/>
            <person name="Cnockaert M."/>
            <person name="Krigas N."/>
            <person name="Grigoriadou K."/>
            <person name="Maloupa E."/>
            <person name="Willems A."/>
        </authorList>
    </citation>
    <scope>NUCLEOTIDE SEQUENCE</scope>
    <source>
        <strain evidence="4">LMG 31231</strain>
    </source>
</reference>
<dbReference type="EMBL" id="JAAEDM010000079">
    <property type="protein sequence ID" value="MBR0673603.1"/>
    <property type="molecule type" value="Genomic_DNA"/>
</dbReference>
<dbReference type="Proteomes" id="UP001138751">
    <property type="component" value="Unassembled WGS sequence"/>
</dbReference>
<dbReference type="SMART" id="SM00271">
    <property type="entry name" value="DnaJ"/>
    <property type="match status" value="1"/>
</dbReference>
<dbReference type="CDD" id="cd06257">
    <property type="entry name" value="DnaJ"/>
    <property type="match status" value="1"/>
</dbReference>
<dbReference type="RefSeq" id="WP_211864006.1">
    <property type="nucleotide sequence ID" value="NZ_JAAEDM010000079.1"/>
</dbReference>
<organism evidence="4 5">
    <name type="scientific">Neoroseomonas soli</name>
    <dbReference type="NCBI Taxonomy" id="1081025"/>
    <lineage>
        <taxon>Bacteria</taxon>
        <taxon>Pseudomonadati</taxon>
        <taxon>Pseudomonadota</taxon>
        <taxon>Alphaproteobacteria</taxon>
        <taxon>Acetobacterales</taxon>
        <taxon>Acetobacteraceae</taxon>
        <taxon>Neoroseomonas</taxon>
    </lineage>
</organism>
<dbReference type="AlphaFoldDB" id="A0A9X9X2H4"/>
<reference evidence="4" key="1">
    <citation type="submission" date="2020-01" db="EMBL/GenBank/DDBJ databases">
        <authorList>
            <person name="Rat A."/>
        </authorList>
    </citation>
    <scope>NUCLEOTIDE SEQUENCE</scope>
    <source>
        <strain evidence="4">LMG 31231</strain>
    </source>
</reference>
<dbReference type="InterPro" id="IPR036869">
    <property type="entry name" value="J_dom_sf"/>
</dbReference>
<dbReference type="PROSITE" id="PS50076">
    <property type="entry name" value="DNAJ_2"/>
    <property type="match status" value="1"/>
</dbReference>
<dbReference type="InterPro" id="IPR051938">
    <property type="entry name" value="Apopto_cytoskel_mod"/>
</dbReference>
<dbReference type="Pfam" id="PF00226">
    <property type="entry name" value="DnaJ"/>
    <property type="match status" value="1"/>
</dbReference>
<dbReference type="PRINTS" id="PR00625">
    <property type="entry name" value="JDOMAIN"/>
</dbReference>
<accession>A0A9X9X2H4</accession>
<dbReference type="PANTHER" id="PTHR44145">
    <property type="entry name" value="DNAJ HOMOLOG SUBFAMILY A MEMBER 3, MITOCHONDRIAL"/>
    <property type="match status" value="1"/>
</dbReference>
<feature type="domain" description="J" evidence="3">
    <location>
        <begin position="131"/>
        <end position="188"/>
    </location>
</feature>
<gene>
    <name evidence="4" type="ORF">GXW76_20695</name>
</gene>
<comment type="caution">
    <text evidence="4">The sequence shown here is derived from an EMBL/GenBank/DDBJ whole genome shotgun (WGS) entry which is preliminary data.</text>
</comment>
<proteinExistence type="predicted"/>
<dbReference type="Gene3D" id="1.10.287.110">
    <property type="entry name" value="DnaJ domain"/>
    <property type="match status" value="1"/>
</dbReference>
<keyword evidence="1" id="KW-0143">Chaperone</keyword>
<evidence type="ECO:0000256" key="1">
    <source>
        <dbReference type="ARBA" id="ARBA00023186"/>
    </source>
</evidence>
<feature type="region of interest" description="Disordered" evidence="2">
    <location>
        <begin position="1"/>
        <end position="21"/>
    </location>
</feature>
<dbReference type="InterPro" id="IPR001623">
    <property type="entry name" value="DnaJ_domain"/>
</dbReference>
<name>A0A9X9X2H4_9PROT</name>
<protein>
    <submittedName>
        <fullName evidence="4">J domain-containing protein</fullName>
    </submittedName>
</protein>
<evidence type="ECO:0000313" key="5">
    <source>
        <dbReference type="Proteomes" id="UP001138751"/>
    </source>
</evidence>
<evidence type="ECO:0000313" key="4">
    <source>
        <dbReference type="EMBL" id="MBR0673603.1"/>
    </source>
</evidence>
<dbReference type="PANTHER" id="PTHR44145:SF3">
    <property type="entry name" value="DNAJ HOMOLOG SUBFAMILY A MEMBER 3, MITOCHONDRIAL"/>
    <property type="match status" value="1"/>
</dbReference>
<sequence>MPRSGSKAAPEDDGGGAPLRRCAHPGCTEAGLFRAPRDRSLKEFLWFCLPHVRAYNAAWDFYKGMGPAEIEDALRSDTAWQRPSWPLGRLGGLGRFDPDLLRDPFSVLGQEAPTARRRPRETTEAPPELRAALDLLGLSWPLDQAELRARYKELAKRYHPDATGGDRSAEERLKDINRAYSLLKRRVPARAHAAAETESAAAG</sequence>
<evidence type="ECO:0000256" key="2">
    <source>
        <dbReference type="SAM" id="MobiDB-lite"/>
    </source>
</evidence>